<feature type="compositionally biased region" description="Low complexity" evidence="1">
    <location>
        <begin position="179"/>
        <end position="212"/>
    </location>
</feature>
<feature type="compositionally biased region" description="Pro residues" evidence="1">
    <location>
        <begin position="162"/>
        <end position="178"/>
    </location>
</feature>
<dbReference type="AlphaFoldDB" id="A0A0M6Y1I6"/>
<feature type="region of interest" description="Disordered" evidence="1">
    <location>
        <begin position="448"/>
        <end position="602"/>
    </location>
</feature>
<keyword evidence="3" id="KW-0969">Cilium</keyword>
<gene>
    <name evidence="3" type="ORF">LAL4801_01573</name>
</gene>
<feature type="compositionally biased region" description="Low complexity" evidence="1">
    <location>
        <begin position="552"/>
        <end position="580"/>
    </location>
</feature>
<evidence type="ECO:0000313" key="4">
    <source>
        <dbReference type="Proteomes" id="UP000048926"/>
    </source>
</evidence>
<dbReference type="PANTHER" id="PTHR38766">
    <property type="entry name" value="FLAGELLAR PROTEIN FLIO"/>
    <property type="match status" value="1"/>
</dbReference>
<dbReference type="Proteomes" id="UP000048926">
    <property type="component" value="Unassembled WGS sequence"/>
</dbReference>
<name>A0A0M6Y1I6_9HYPH</name>
<dbReference type="PANTHER" id="PTHR38766:SF1">
    <property type="entry name" value="FLAGELLAR PROTEIN FLIO"/>
    <property type="match status" value="1"/>
</dbReference>
<feature type="compositionally biased region" description="Polar residues" evidence="1">
    <location>
        <begin position="341"/>
        <end position="351"/>
    </location>
</feature>
<evidence type="ECO:0000256" key="2">
    <source>
        <dbReference type="SAM" id="Phobius"/>
    </source>
</evidence>
<feature type="compositionally biased region" description="Low complexity" evidence="1">
    <location>
        <begin position="233"/>
        <end position="250"/>
    </location>
</feature>
<dbReference type="InterPro" id="IPR052205">
    <property type="entry name" value="FliO/MopB"/>
</dbReference>
<organism evidence="3 4">
    <name type="scientific">Roseibium aggregatum</name>
    <dbReference type="NCBI Taxonomy" id="187304"/>
    <lineage>
        <taxon>Bacteria</taxon>
        <taxon>Pseudomonadati</taxon>
        <taxon>Pseudomonadota</taxon>
        <taxon>Alphaproteobacteria</taxon>
        <taxon>Hyphomicrobiales</taxon>
        <taxon>Stappiaceae</taxon>
        <taxon>Roseibium</taxon>
    </lineage>
</organism>
<protein>
    <submittedName>
        <fullName evidence="3">Flagellar biosynthetic protein FliO</fullName>
    </submittedName>
</protein>
<dbReference type="EMBL" id="CXST01000001">
    <property type="protein sequence ID" value="CTQ43137.1"/>
    <property type="molecule type" value="Genomic_DNA"/>
</dbReference>
<feature type="region of interest" description="Disordered" evidence="1">
    <location>
        <begin position="103"/>
        <end position="134"/>
    </location>
</feature>
<keyword evidence="2" id="KW-1133">Transmembrane helix</keyword>
<keyword evidence="2" id="KW-0812">Transmembrane</keyword>
<keyword evidence="2" id="KW-0472">Membrane</keyword>
<evidence type="ECO:0000256" key="1">
    <source>
        <dbReference type="SAM" id="MobiDB-lite"/>
    </source>
</evidence>
<keyword evidence="3" id="KW-0282">Flagellum</keyword>
<keyword evidence="3" id="KW-0966">Cell projection</keyword>
<feature type="transmembrane region" description="Helical" evidence="2">
    <location>
        <begin position="15"/>
        <end position="39"/>
    </location>
</feature>
<feature type="compositionally biased region" description="Low complexity" evidence="1">
    <location>
        <begin position="408"/>
        <end position="424"/>
    </location>
</feature>
<feature type="region of interest" description="Disordered" evidence="1">
    <location>
        <begin position="408"/>
        <end position="435"/>
    </location>
</feature>
<dbReference type="STRING" id="187304.B0E33_22340"/>
<feature type="compositionally biased region" description="Low complexity" evidence="1">
    <location>
        <begin position="152"/>
        <end position="161"/>
    </location>
</feature>
<evidence type="ECO:0000313" key="3">
    <source>
        <dbReference type="EMBL" id="CTQ43137.1"/>
    </source>
</evidence>
<feature type="region of interest" description="Disordered" evidence="1">
    <location>
        <begin position="152"/>
        <end position="381"/>
    </location>
</feature>
<sequence>MYNWIETTFNVSGGITQAIAVILALAVVLLLFGLFIFILKRLMGASAPQSRNRQPRIAIMDSASVDARRRLLLIRRDNIEHLILVGGPSDVVVEQNIVRNTPLAQARPGQPSPSNMPMPVKAAVAPGPEIPARPDDFLEEQEVAAPAVQARTPVPSAAPLAQPSPPAPQQAAPAPQPAAPVAQPSAPASPSYQAAATPVATPAAPSVSSAAPQRNYSEPAPSRLTATRAAESAPATVQAPTPPAQQATPPKTTPDKPESGGGLGRASDLLRAATQNGFNRAATKPAAPAPASPEVSPPRSTDEGKVDIAAALEAEIQASEPATAPVKAPEVRPAVPAPSAPQESKTASTLKSLARPFTARDRPSYGGTISPPASGPAARAKTALLKPVEQVLPEHKVEPVLVAATLTAASTPQQAPAQEAPAEESMPKPDQPADLGQAMADMADENVQMADAQHSSSDVSEPEVTEAIEPADVTADDEARTAASLEEEGATAETQSVAEAAPSRELSLDIGDLLEDVPEASTPAQDKPEASFAAEMPADEASADEAEEAQEETASATATVAPSAVASVAAPAPVTSGPVTSSAPPVKAPVRPSAGLGDRNPIEEEMAKILDELGGQSNG</sequence>
<proteinExistence type="predicted"/>
<keyword evidence="4" id="KW-1185">Reference proteome</keyword>
<reference evidence="4" key="1">
    <citation type="submission" date="2015-07" db="EMBL/GenBank/DDBJ databases">
        <authorList>
            <person name="Rodrigo-Torres Lidia"/>
            <person name="Arahal R.David."/>
        </authorList>
    </citation>
    <scope>NUCLEOTIDE SEQUENCE [LARGE SCALE GENOMIC DNA]</scope>
    <source>
        <strain evidence="4">CECT 4801</strain>
    </source>
</reference>
<feature type="compositionally biased region" description="Acidic residues" evidence="1">
    <location>
        <begin position="537"/>
        <end position="551"/>
    </location>
</feature>
<accession>A0A0M6Y1I6</accession>
<dbReference type="RefSeq" id="WP_055655237.1">
    <property type="nucleotide sequence ID" value="NZ_CXST01000001.1"/>
</dbReference>
<dbReference type="OrthoDB" id="8456606at2"/>